<evidence type="ECO:0000313" key="8">
    <source>
        <dbReference type="EMBL" id="SAL23344.1"/>
    </source>
</evidence>
<dbReference type="PANTHER" id="PTHR48078">
    <property type="entry name" value="THREONINE DEHYDRATASE, MITOCHONDRIAL-RELATED"/>
    <property type="match status" value="1"/>
</dbReference>
<evidence type="ECO:0000256" key="6">
    <source>
        <dbReference type="ARBA" id="ARBA00049406"/>
    </source>
</evidence>
<evidence type="ECO:0000259" key="7">
    <source>
        <dbReference type="Pfam" id="PF00291"/>
    </source>
</evidence>
<dbReference type="PANTHER" id="PTHR48078:SF2">
    <property type="entry name" value="CATABOLIC L-SERINE_THREONINE DEHYDRATASE"/>
    <property type="match status" value="1"/>
</dbReference>
<reference evidence="8" key="1">
    <citation type="submission" date="2016-01" db="EMBL/GenBank/DDBJ databases">
        <authorList>
            <person name="Peeters C."/>
        </authorList>
    </citation>
    <scope>NUCLEOTIDE SEQUENCE [LARGE SCALE GENOMIC DNA]</scope>
    <source>
        <strain evidence="8">LMG 22937</strain>
    </source>
</reference>
<dbReference type="GO" id="GO:0030170">
    <property type="term" value="F:pyridoxal phosphate binding"/>
    <property type="evidence" value="ECO:0007669"/>
    <property type="project" value="InterPro"/>
</dbReference>
<dbReference type="GO" id="GO:0006565">
    <property type="term" value="P:L-serine catabolic process"/>
    <property type="evidence" value="ECO:0007669"/>
    <property type="project" value="TreeGrafter"/>
</dbReference>
<comment type="caution">
    <text evidence="8">The sequence shown here is derived from an EMBL/GenBank/DDBJ whole genome shotgun (WGS) entry which is preliminary data.</text>
</comment>
<comment type="catalytic activity">
    <reaction evidence="6">
        <text>L-serine = pyruvate + NH4(+)</text>
        <dbReference type="Rhea" id="RHEA:19169"/>
        <dbReference type="ChEBI" id="CHEBI:15361"/>
        <dbReference type="ChEBI" id="CHEBI:28938"/>
        <dbReference type="ChEBI" id="CHEBI:33384"/>
        <dbReference type="EC" id="4.3.1.17"/>
    </reaction>
</comment>
<dbReference type="PROSITE" id="PS00165">
    <property type="entry name" value="DEHYDRATASE_SER_THR"/>
    <property type="match status" value="1"/>
</dbReference>
<dbReference type="SUPFAM" id="SSF53686">
    <property type="entry name" value="Tryptophan synthase beta subunit-like PLP-dependent enzymes"/>
    <property type="match status" value="1"/>
</dbReference>
<dbReference type="Pfam" id="PF00291">
    <property type="entry name" value="PALP"/>
    <property type="match status" value="1"/>
</dbReference>
<organism evidence="8 9">
    <name type="scientific">Caballeronia terrestris</name>
    <dbReference type="NCBI Taxonomy" id="1226301"/>
    <lineage>
        <taxon>Bacteria</taxon>
        <taxon>Pseudomonadati</taxon>
        <taxon>Pseudomonadota</taxon>
        <taxon>Betaproteobacteria</taxon>
        <taxon>Burkholderiales</taxon>
        <taxon>Burkholderiaceae</taxon>
        <taxon>Caballeronia</taxon>
    </lineage>
</organism>
<feature type="domain" description="Tryptophan synthase beta chain-like PALP" evidence="7">
    <location>
        <begin position="4"/>
        <end position="291"/>
    </location>
</feature>
<dbReference type="InterPro" id="IPR036052">
    <property type="entry name" value="TrpB-like_PALP_sf"/>
</dbReference>
<evidence type="ECO:0000256" key="5">
    <source>
        <dbReference type="ARBA" id="ARBA00023239"/>
    </source>
</evidence>
<dbReference type="EC" id="4.3.1.17" evidence="3"/>
<dbReference type="EMBL" id="FCOL02000003">
    <property type="protein sequence ID" value="SAL23344.1"/>
    <property type="molecule type" value="Genomic_DNA"/>
</dbReference>
<dbReference type="InterPro" id="IPR000634">
    <property type="entry name" value="Ser/Thr_deHydtase_PyrdxlP-BS"/>
</dbReference>
<dbReference type="Proteomes" id="UP000054925">
    <property type="component" value="Unassembled WGS sequence"/>
</dbReference>
<protein>
    <recommendedName>
        <fullName evidence="3">L-serine ammonia-lyase</fullName>
        <ecNumber evidence="3">4.3.1.17</ecNumber>
    </recommendedName>
</protein>
<accession>A0A158FU23</accession>
<keyword evidence="9" id="KW-1185">Reference proteome</keyword>
<dbReference type="GO" id="GO:0004794">
    <property type="term" value="F:threonine deaminase activity"/>
    <property type="evidence" value="ECO:0007669"/>
    <property type="project" value="TreeGrafter"/>
</dbReference>
<evidence type="ECO:0000256" key="2">
    <source>
        <dbReference type="ARBA" id="ARBA00010869"/>
    </source>
</evidence>
<dbReference type="InterPro" id="IPR050147">
    <property type="entry name" value="Ser/Thr_Dehydratase"/>
</dbReference>
<dbReference type="GO" id="GO:0003941">
    <property type="term" value="F:L-serine ammonia-lyase activity"/>
    <property type="evidence" value="ECO:0007669"/>
    <property type="project" value="UniProtKB-EC"/>
</dbReference>
<keyword evidence="5" id="KW-0456">Lyase</keyword>
<dbReference type="InterPro" id="IPR001926">
    <property type="entry name" value="TrpB-like_PALP"/>
</dbReference>
<keyword evidence="4" id="KW-0663">Pyridoxal phosphate</keyword>
<evidence type="ECO:0000256" key="4">
    <source>
        <dbReference type="ARBA" id="ARBA00022898"/>
    </source>
</evidence>
<evidence type="ECO:0000256" key="3">
    <source>
        <dbReference type="ARBA" id="ARBA00012093"/>
    </source>
</evidence>
<dbReference type="GO" id="GO:0006567">
    <property type="term" value="P:L-threonine catabolic process"/>
    <property type="evidence" value="ECO:0007669"/>
    <property type="project" value="TreeGrafter"/>
</dbReference>
<evidence type="ECO:0000256" key="1">
    <source>
        <dbReference type="ARBA" id="ARBA00001933"/>
    </source>
</evidence>
<evidence type="ECO:0000313" key="9">
    <source>
        <dbReference type="Proteomes" id="UP000054925"/>
    </source>
</evidence>
<proteinExistence type="inferred from homology"/>
<dbReference type="AlphaFoldDB" id="A0A158FU23"/>
<dbReference type="Gene3D" id="3.40.50.1100">
    <property type="match status" value="2"/>
</dbReference>
<sequence>MYIETPLVESRALSERLGKSVWMKIEAMQPTGSFKARGIGHACAVYKERGARRFVSSSGGNAGLAVAYAGRKLGVPVLVVVPETTSERAKHLIGMEDAEVVVHGKSWDEANRFALASCTSADAFLHPFDDPLLWEGHATMIDEVARAGLEPDAVVLSVGGGGLLCGVAEGLRRNGWEDVPIVAVETEGADSYARSLAADERLELPAITSIATSLGARSVCAEALALAKRRPVASIVVSDRQAVAGCFELLTEHRIVVEPACGASVAALDALAHAQEAELRDARNILLIVCGGVGTSVDQLNRWRAATDPNTETA</sequence>
<comment type="similarity">
    <text evidence="2">Belongs to the serine/threonine dehydratase family.</text>
</comment>
<name>A0A158FU23_9BURK</name>
<dbReference type="GO" id="GO:0009097">
    <property type="term" value="P:isoleucine biosynthetic process"/>
    <property type="evidence" value="ECO:0007669"/>
    <property type="project" value="TreeGrafter"/>
</dbReference>
<gene>
    <name evidence="8" type="ORF">AWB67_00874</name>
</gene>
<comment type="cofactor">
    <cofactor evidence="1">
        <name>pyridoxal 5'-phosphate</name>
        <dbReference type="ChEBI" id="CHEBI:597326"/>
    </cofactor>
</comment>
<dbReference type="RefSeq" id="WP_087655001.1">
    <property type="nucleotide sequence ID" value="NZ_FCOL02000003.1"/>
</dbReference>
<dbReference type="OrthoDB" id="9811476at2"/>